<evidence type="ECO:0000256" key="1">
    <source>
        <dbReference type="ARBA" id="ARBA00004117"/>
    </source>
</evidence>
<dbReference type="InterPro" id="IPR037925">
    <property type="entry name" value="FlgE/F/G-like"/>
</dbReference>
<protein>
    <submittedName>
        <fullName evidence="6">Flagellar basal-body rod protein FlgF</fullName>
    </submittedName>
</protein>
<accession>A0AA37SXL7</accession>
<dbReference type="GO" id="GO:0009425">
    <property type="term" value="C:bacterial-type flagellum basal body"/>
    <property type="evidence" value="ECO:0007669"/>
    <property type="project" value="UniProtKB-SubCell"/>
</dbReference>
<reference evidence="6" key="1">
    <citation type="journal article" date="2014" name="Int. J. Syst. Evol. Microbiol.">
        <title>Complete genome sequence of Corynebacterium casei LMG S-19264T (=DSM 44701T), isolated from a smear-ripened cheese.</title>
        <authorList>
            <consortium name="US DOE Joint Genome Institute (JGI-PGF)"/>
            <person name="Walter F."/>
            <person name="Albersmeier A."/>
            <person name="Kalinowski J."/>
            <person name="Ruckert C."/>
        </authorList>
    </citation>
    <scope>NUCLEOTIDE SEQUENCE</scope>
    <source>
        <strain evidence="6">NBRC 110023</strain>
    </source>
</reference>
<evidence type="ECO:0000313" key="7">
    <source>
        <dbReference type="Proteomes" id="UP001156601"/>
    </source>
</evidence>
<organism evidence="6 7">
    <name type="scientific">Agaribacter marinus</name>
    <dbReference type="NCBI Taxonomy" id="1431249"/>
    <lineage>
        <taxon>Bacteria</taxon>
        <taxon>Pseudomonadati</taxon>
        <taxon>Pseudomonadota</taxon>
        <taxon>Gammaproteobacteria</taxon>
        <taxon>Alteromonadales</taxon>
        <taxon>Alteromonadaceae</taxon>
        <taxon>Agaribacter</taxon>
    </lineage>
</organism>
<comment type="caution">
    <text evidence="6">The sequence shown here is derived from an EMBL/GenBank/DDBJ whole genome shotgun (WGS) entry which is preliminary data.</text>
</comment>
<keyword evidence="6" id="KW-0966">Cell projection</keyword>
<dbReference type="RefSeq" id="WP_284216307.1">
    <property type="nucleotide sequence ID" value="NZ_BSOT01000005.1"/>
</dbReference>
<dbReference type="InterPro" id="IPR001444">
    <property type="entry name" value="Flag_bb_rod_N"/>
</dbReference>
<dbReference type="Pfam" id="PF06429">
    <property type="entry name" value="Flg_bbr_C"/>
    <property type="match status" value="1"/>
</dbReference>
<evidence type="ECO:0000259" key="5">
    <source>
        <dbReference type="Pfam" id="PF06429"/>
    </source>
</evidence>
<dbReference type="Proteomes" id="UP001156601">
    <property type="component" value="Unassembled WGS sequence"/>
</dbReference>
<gene>
    <name evidence="6" type="primary">flgF_1</name>
    <name evidence="6" type="ORF">GCM10007852_09130</name>
</gene>
<dbReference type="PANTHER" id="PTHR30435:SF19">
    <property type="entry name" value="FLAGELLAR BASAL-BODY ROD PROTEIN FLGG"/>
    <property type="match status" value="1"/>
</dbReference>
<keyword evidence="3" id="KW-0975">Bacterial flagellum</keyword>
<dbReference type="AlphaFoldDB" id="A0AA37SXL7"/>
<comment type="similarity">
    <text evidence="2">Belongs to the flagella basal body rod proteins family.</text>
</comment>
<proteinExistence type="inferred from homology"/>
<dbReference type="InterPro" id="IPR010930">
    <property type="entry name" value="Flg_bb/hook_C_dom"/>
</dbReference>
<evidence type="ECO:0000256" key="2">
    <source>
        <dbReference type="ARBA" id="ARBA00009677"/>
    </source>
</evidence>
<dbReference type="SUPFAM" id="SSF117143">
    <property type="entry name" value="Flagellar hook protein flgE"/>
    <property type="match status" value="1"/>
</dbReference>
<keyword evidence="7" id="KW-1185">Reference proteome</keyword>
<dbReference type="EMBL" id="BSOT01000005">
    <property type="protein sequence ID" value="GLR70005.1"/>
    <property type="molecule type" value="Genomic_DNA"/>
</dbReference>
<keyword evidence="6" id="KW-0282">Flagellum</keyword>
<reference evidence="6" key="2">
    <citation type="submission" date="2023-01" db="EMBL/GenBank/DDBJ databases">
        <title>Draft genome sequence of Agaribacter marinus strain NBRC 110023.</title>
        <authorList>
            <person name="Sun Q."/>
            <person name="Mori K."/>
        </authorList>
    </citation>
    <scope>NUCLEOTIDE SEQUENCE</scope>
    <source>
        <strain evidence="6">NBRC 110023</strain>
    </source>
</reference>
<feature type="domain" description="Flagellar basal-body/hook protein C-terminal" evidence="5">
    <location>
        <begin position="178"/>
        <end position="222"/>
    </location>
</feature>
<evidence type="ECO:0000313" key="6">
    <source>
        <dbReference type="EMBL" id="GLR70005.1"/>
    </source>
</evidence>
<dbReference type="GO" id="GO:0071978">
    <property type="term" value="P:bacterial-type flagellum-dependent swarming motility"/>
    <property type="evidence" value="ECO:0007669"/>
    <property type="project" value="TreeGrafter"/>
</dbReference>
<evidence type="ECO:0000259" key="4">
    <source>
        <dbReference type="Pfam" id="PF00460"/>
    </source>
</evidence>
<evidence type="ECO:0000256" key="3">
    <source>
        <dbReference type="ARBA" id="ARBA00023143"/>
    </source>
</evidence>
<dbReference type="Pfam" id="PF00460">
    <property type="entry name" value="Flg_bb_rod"/>
    <property type="match status" value="1"/>
</dbReference>
<comment type="subcellular location">
    <subcellularLocation>
        <location evidence="1">Bacterial flagellum basal body</location>
    </subcellularLocation>
</comment>
<keyword evidence="6" id="KW-0969">Cilium</keyword>
<dbReference type="PANTHER" id="PTHR30435">
    <property type="entry name" value="FLAGELLAR PROTEIN"/>
    <property type="match status" value="1"/>
</dbReference>
<name>A0AA37SXL7_9ALTE</name>
<sequence length="227" mass="24463">MSSDAIDIVLKSIQNNVKQVDVVSHNIANANTPGYMATEVFAEFSADASNQLRETVSTKASSAVITSNRPLDVAMINDGFLLLELAGEAVLTRHGRLHVNAQNELTHLSGAQVMGEFGAIVLPEGDIQIDSKGVIYVDGQRVDQLRSVTMDKGAQVTRMGNSVYRAESTFEVIENNIQQGAVNGANAEVSKDMIRMIELSRHTQSLQKAVLAIDQVANAGINELGKR</sequence>
<feature type="domain" description="Flagellar basal body rod protein N-terminal" evidence="4">
    <location>
        <begin position="17"/>
        <end position="35"/>
    </location>
</feature>